<reference evidence="1 2" key="1">
    <citation type="submission" date="2020-10" db="EMBL/GenBank/DDBJ databases">
        <title>Identification of Nocardia species via Next-generation sequencing and recognition of intraspecies genetic diversity.</title>
        <authorList>
            <person name="Li P."/>
            <person name="Li P."/>
            <person name="Lu B."/>
        </authorList>
    </citation>
    <scope>NUCLEOTIDE SEQUENCE [LARGE SCALE GENOMIC DNA]</scope>
    <source>
        <strain evidence="1 2">N-11</strain>
    </source>
</reference>
<dbReference type="PANTHER" id="PTHR30121:SF6">
    <property type="entry name" value="SLR6007 PROTEIN"/>
    <property type="match status" value="1"/>
</dbReference>
<dbReference type="Gene3D" id="3.40.50.300">
    <property type="entry name" value="P-loop containing nucleotide triphosphate hydrolases"/>
    <property type="match status" value="2"/>
</dbReference>
<dbReference type="PANTHER" id="PTHR30121">
    <property type="entry name" value="UNCHARACTERIZED PROTEIN YJGR-RELATED"/>
    <property type="match status" value="1"/>
</dbReference>
<evidence type="ECO:0000313" key="2">
    <source>
        <dbReference type="Proteomes" id="UP000807309"/>
    </source>
</evidence>
<name>A0ABS0CEZ4_9NOCA</name>
<dbReference type="Proteomes" id="UP000807309">
    <property type="component" value="Unassembled WGS sequence"/>
</dbReference>
<organism evidence="1 2">
    <name type="scientific">Nocardia abscessus</name>
    <dbReference type="NCBI Taxonomy" id="120957"/>
    <lineage>
        <taxon>Bacteria</taxon>
        <taxon>Bacillati</taxon>
        <taxon>Actinomycetota</taxon>
        <taxon>Actinomycetes</taxon>
        <taxon>Mycobacteriales</taxon>
        <taxon>Nocardiaceae</taxon>
        <taxon>Nocardia</taxon>
    </lineage>
</organism>
<proteinExistence type="predicted"/>
<dbReference type="RefSeq" id="WP_195035798.1">
    <property type="nucleotide sequence ID" value="NZ_JADLRE010000027.1"/>
</dbReference>
<comment type="caution">
    <text evidence="1">The sequence shown here is derived from an EMBL/GenBank/DDBJ whole genome shotgun (WGS) entry which is preliminary data.</text>
</comment>
<dbReference type="EMBL" id="JADLRE010000027">
    <property type="protein sequence ID" value="MBF6228925.1"/>
    <property type="molecule type" value="Genomic_DNA"/>
</dbReference>
<sequence length="736" mass="80693">MTNEQLPLPITPTTILWQYVFWPSPLTEAAAAGLLRHWAAQHHRPKVIVEARADQEGIRFLIGTQRRYAETLRHSIEQLVPGSMVTDAPQEGRSPVRASRRLGLSATDWPLEAADRLAAERSILSALTAVAEGEELVIQIVLGHGRQPSLPSTERHDTSQSVLSKVLIGIQPDDRPGATQAATRKLGQHGFSATVRIGVSAPAAGRRKSLLLNLASALATVNSSGVQLRLQTDSVDRLNRPRTSFWSSFVPAPHLSVPEITLLVAWPIREKDDVSLPGVPSSHPRPIRPTAAVQSGERIIALANAPGSSGTIGYNTVDSLKHTVINGPTGTGKSTLLENLIVADMEANLPVVVIEPKNLIDDVLERIPASRRDDVVIIDPLSEAPVGLNPLDRSTGSGREHLSPDVIADSMFGTFRSLYGESLGPRSADILRNSLKVLVRRPDASLIMLPLILTNPAFRRPLVQAAVRDDPFSSGPFWQWYEGMTPEAAANVVAPLSNKIRPLLDRHLRAVLAQQRPRFNTRQVLNDRKILLVPLQKGIIGPEASQLLAAVVLYDLWQAILERVSVPEGLRIPTMIYIDEVQEFLNLPTDLDEALALSRSLHAGFHLAHQYEKQLPAQMLNAFRNNARNRVVFALSADDAKATAAGQSVLTPEDFTALPAHHVYVRLVRNNTLQPWVSGVTQAPPPVTSDPEAIRRLSRERYGRPIQEIEAGFSRLLDDLGADGLGNRTHQRRRRS</sequence>
<dbReference type="SUPFAM" id="SSF52540">
    <property type="entry name" value="P-loop containing nucleoside triphosphate hydrolases"/>
    <property type="match status" value="1"/>
</dbReference>
<protein>
    <submittedName>
        <fullName evidence="1">Type IV secretory system conjugative DNA transfer family protein</fullName>
    </submittedName>
</protein>
<dbReference type="InterPro" id="IPR027417">
    <property type="entry name" value="P-loop_NTPase"/>
</dbReference>
<evidence type="ECO:0000313" key="1">
    <source>
        <dbReference type="EMBL" id="MBF6228925.1"/>
    </source>
</evidence>
<dbReference type="InterPro" id="IPR051162">
    <property type="entry name" value="T4SS_component"/>
</dbReference>
<gene>
    <name evidence="1" type="ORF">IU470_28020</name>
</gene>
<keyword evidence="2" id="KW-1185">Reference proteome</keyword>
<accession>A0ABS0CEZ4</accession>